<comment type="function">
    <text evidence="6">Catalyzes the reduction of dTDP-6-deoxy-L-lyxo-4-hexulose to yield dTDP-L-rhamnose.</text>
</comment>
<evidence type="ECO:0000256" key="2">
    <source>
        <dbReference type="ARBA" id="ARBA00010944"/>
    </source>
</evidence>
<dbReference type="Proteomes" id="UP001501433">
    <property type="component" value="Unassembled WGS sequence"/>
</dbReference>
<comment type="catalytic activity">
    <reaction evidence="5">
        <text>dTDP-beta-L-rhamnose + NADP(+) = dTDP-4-dehydro-beta-L-rhamnose + NADPH + H(+)</text>
        <dbReference type="Rhea" id="RHEA:21796"/>
        <dbReference type="ChEBI" id="CHEBI:15378"/>
        <dbReference type="ChEBI" id="CHEBI:57510"/>
        <dbReference type="ChEBI" id="CHEBI:57783"/>
        <dbReference type="ChEBI" id="CHEBI:58349"/>
        <dbReference type="ChEBI" id="CHEBI:62830"/>
        <dbReference type="EC" id="1.1.1.133"/>
    </reaction>
</comment>
<reference evidence="9" key="1">
    <citation type="journal article" date="2019" name="Int. J. Syst. Evol. Microbiol.">
        <title>The Global Catalogue of Microorganisms (GCM) 10K type strain sequencing project: providing services to taxonomists for standard genome sequencing and annotation.</title>
        <authorList>
            <consortium name="The Broad Institute Genomics Platform"/>
            <consortium name="The Broad Institute Genome Sequencing Center for Infectious Disease"/>
            <person name="Wu L."/>
            <person name="Ma J."/>
        </authorList>
    </citation>
    <scope>NUCLEOTIDE SEQUENCE [LARGE SCALE GENOMIC DNA]</scope>
    <source>
        <strain evidence="9">JCM 18325</strain>
    </source>
</reference>
<keyword evidence="6" id="KW-0521">NADP</keyword>
<dbReference type="Gene3D" id="3.90.25.10">
    <property type="entry name" value="UDP-galactose 4-epimerase, domain 1"/>
    <property type="match status" value="1"/>
</dbReference>
<evidence type="ECO:0000256" key="5">
    <source>
        <dbReference type="ARBA" id="ARBA00048200"/>
    </source>
</evidence>
<proteinExistence type="inferred from homology"/>
<sequence>MKTVLVTGGKGQLALCMKDATNSLKEYNFIYVDYDELDITKKPEVDAFFLENRIDYCINCAAYTAVDKAEKEEVTAKLVNEIGAKNLAEACKKSHAILVHISTDFVFDGKKNTPYLETDEANPISVYGLSKLKGEIAVSSVLEQYFIIRTSWLYSEHGNNFLKTMLKLAEEKDELNIIYDQIGTPTYAGDLADVILKLIFSDMTSYGTYHFSNEGVAGWYDFSKNIFDISGFKVTVNPIKTEAYKTDAERPKYSVLDKTKIKEMLKIEIPYWRESLKTAIIKLGHLNN</sequence>
<dbReference type="InterPro" id="IPR036291">
    <property type="entry name" value="NAD(P)-bd_dom_sf"/>
</dbReference>
<feature type="domain" description="RmlD-like substrate binding" evidence="7">
    <location>
        <begin position="3"/>
        <end position="281"/>
    </location>
</feature>
<name>A0ABP9BYJ5_9FLAO</name>
<accession>A0ABP9BYJ5</accession>
<evidence type="ECO:0000256" key="6">
    <source>
        <dbReference type="RuleBase" id="RU364082"/>
    </source>
</evidence>
<dbReference type="SUPFAM" id="SSF51735">
    <property type="entry name" value="NAD(P)-binding Rossmann-fold domains"/>
    <property type="match status" value="1"/>
</dbReference>
<comment type="pathway">
    <text evidence="1 6">Carbohydrate biosynthesis; dTDP-L-rhamnose biosynthesis.</text>
</comment>
<dbReference type="InterPro" id="IPR005913">
    <property type="entry name" value="dTDP_dehydrorham_reduct"/>
</dbReference>
<dbReference type="EMBL" id="BAABJW010000001">
    <property type="protein sequence ID" value="GAA4802384.1"/>
    <property type="molecule type" value="Genomic_DNA"/>
</dbReference>
<dbReference type="Gene3D" id="3.40.50.720">
    <property type="entry name" value="NAD(P)-binding Rossmann-like Domain"/>
    <property type="match status" value="1"/>
</dbReference>
<evidence type="ECO:0000313" key="9">
    <source>
        <dbReference type="Proteomes" id="UP001501433"/>
    </source>
</evidence>
<evidence type="ECO:0000256" key="4">
    <source>
        <dbReference type="ARBA" id="ARBA00017099"/>
    </source>
</evidence>
<organism evidence="8 9">
    <name type="scientific">Litoribaculum gwangyangense</name>
    <dbReference type="NCBI Taxonomy" id="1130722"/>
    <lineage>
        <taxon>Bacteria</taxon>
        <taxon>Pseudomonadati</taxon>
        <taxon>Bacteroidota</taxon>
        <taxon>Flavobacteriia</taxon>
        <taxon>Flavobacteriales</taxon>
        <taxon>Flavobacteriaceae</taxon>
        <taxon>Litoribaculum</taxon>
    </lineage>
</organism>
<evidence type="ECO:0000256" key="1">
    <source>
        <dbReference type="ARBA" id="ARBA00004781"/>
    </source>
</evidence>
<evidence type="ECO:0000259" key="7">
    <source>
        <dbReference type="Pfam" id="PF04321"/>
    </source>
</evidence>
<dbReference type="NCBIfam" id="TIGR01214">
    <property type="entry name" value="rmlD"/>
    <property type="match status" value="1"/>
</dbReference>
<comment type="caution">
    <text evidence="8">The sequence shown here is derived from an EMBL/GenBank/DDBJ whole genome shotgun (WGS) entry which is preliminary data.</text>
</comment>
<gene>
    <name evidence="8" type="primary">rfbD</name>
    <name evidence="8" type="ORF">GCM10023330_05600</name>
</gene>
<evidence type="ECO:0000256" key="3">
    <source>
        <dbReference type="ARBA" id="ARBA00012929"/>
    </source>
</evidence>
<dbReference type="PANTHER" id="PTHR10491:SF4">
    <property type="entry name" value="METHIONINE ADENOSYLTRANSFERASE 2 SUBUNIT BETA"/>
    <property type="match status" value="1"/>
</dbReference>
<keyword evidence="9" id="KW-1185">Reference proteome</keyword>
<dbReference type="EC" id="1.1.1.133" evidence="3 6"/>
<dbReference type="Pfam" id="PF04321">
    <property type="entry name" value="RmlD_sub_bind"/>
    <property type="match status" value="1"/>
</dbReference>
<dbReference type="PANTHER" id="PTHR10491">
    <property type="entry name" value="DTDP-4-DEHYDRORHAMNOSE REDUCTASE"/>
    <property type="match status" value="1"/>
</dbReference>
<protein>
    <recommendedName>
        <fullName evidence="4 6">dTDP-4-dehydrorhamnose reductase</fullName>
        <ecNumber evidence="3 6">1.1.1.133</ecNumber>
    </recommendedName>
</protein>
<comment type="similarity">
    <text evidence="2 6">Belongs to the dTDP-4-dehydrorhamnose reductase family.</text>
</comment>
<keyword evidence="6" id="KW-0560">Oxidoreductase</keyword>
<dbReference type="RefSeq" id="WP_345275412.1">
    <property type="nucleotide sequence ID" value="NZ_BAABJW010000001.1"/>
</dbReference>
<evidence type="ECO:0000313" key="8">
    <source>
        <dbReference type="EMBL" id="GAA4802384.1"/>
    </source>
</evidence>
<dbReference type="InterPro" id="IPR029903">
    <property type="entry name" value="RmlD-like-bd"/>
</dbReference>
<dbReference type="CDD" id="cd05254">
    <property type="entry name" value="dTDP_HR_like_SDR_e"/>
    <property type="match status" value="1"/>
</dbReference>